<dbReference type="KEGG" id="abas:ACPOL_4959"/>
<dbReference type="InterPro" id="IPR017800">
    <property type="entry name" value="ADOP"/>
</dbReference>
<evidence type="ECO:0000259" key="9">
    <source>
        <dbReference type="Pfam" id="PF12704"/>
    </source>
</evidence>
<dbReference type="InterPro" id="IPR003838">
    <property type="entry name" value="ABC3_permease_C"/>
</dbReference>
<dbReference type="RefSeq" id="WP_114209042.1">
    <property type="nucleotide sequence ID" value="NZ_CP030840.1"/>
</dbReference>
<evidence type="ECO:0000313" key="11">
    <source>
        <dbReference type="Proteomes" id="UP000253606"/>
    </source>
</evidence>
<accession>A0A2Z5G571</accession>
<evidence type="ECO:0000256" key="5">
    <source>
        <dbReference type="ARBA" id="ARBA00023136"/>
    </source>
</evidence>
<dbReference type="PANTHER" id="PTHR30572:SF4">
    <property type="entry name" value="ABC TRANSPORTER PERMEASE YTRF"/>
    <property type="match status" value="1"/>
</dbReference>
<reference evidence="10 11" key="1">
    <citation type="journal article" date="2018" name="Front. Microbiol.">
        <title>Hydrolytic Capabilities as a Key to Environmental Success: Chitinolytic and Cellulolytic Acidobacteria From Acidic Sub-arctic Soils and Boreal Peatlands.</title>
        <authorList>
            <person name="Belova S.E."/>
            <person name="Ravin N.V."/>
            <person name="Pankratov T.A."/>
            <person name="Rakitin A.L."/>
            <person name="Ivanova A.A."/>
            <person name="Beletsky A.V."/>
            <person name="Mardanov A.V."/>
            <person name="Sinninghe Damste J.S."/>
            <person name="Dedysh S.N."/>
        </authorList>
    </citation>
    <scope>NUCLEOTIDE SEQUENCE [LARGE SCALE GENOMIC DNA]</scope>
    <source>
        <strain evidence="10 11">SBC82</strain>
    </source>
</reference>
<evidence type="ECO:0000256" key="4">
    <source>
        <dbReference type="ARBA" id="ARBA00022989"/>
    </source>
</evidence>
<comment type="similarity">
    <text evidence="6">Belongs to the ABC-4 integral membrane protein family.</text>
</comment>
<feature type="transmembrane region" description="Helical" evidence="7">
    <location>
        <begin position="732"/>
        <end position="762"/>
    </location>
</feature>
<dbReference type="InterPro" id="IPR050250">
    <property type="entry name" value="Macrolide_Exporter_MacB"/>
</dbReference>
<feature type="transmembrane region" description="Helical" evidence="7">
    <location>
        <begin position="324"/>
        <end position="345"/>
    </location>
</feature>
<feature type="transmembrane region" description="Helical" evidence="7">
    <location>
        <begin position="20"/>
        <end position="44"/>
    </location>
</feature>
<feature type="domain" description="MacB-like periplasmic core" evidence="9">
    <location>
        <begin position="422"/>
        <end position="603"/>
    </location>
</feature>
<dbReference type="Pfam" id="PF12704">
    <property type="entry name" value="MacB_PCD"/>
    <property type="match status" value="2"/>
</dbReference>
<dbReference type="GO" id="GO:0022857">
    <property type="term" value="F:transmembrane transporter activity"/>
    <property type="evidence" value="ECO:0007669"/>
    <property type="project" value="TreeGrafter"/>
</dbReference>
<feature type="transmembrane region" description="Helical" evidence="7">
    <location>
        <begin position="365"/>
        <end position="386"/>
    </location>
</feature>
<evidence type="ECO:0000256" key="1">
    <source>
        <dbReference type="ARBA" id="ARBA00004651"/>
    </source>
</evidence>
<name>A0A2Z5G571_9BACT</name>
<gene>
    <name evidence="10" type="ORF">ACPOL_4959</name>
</gene>
<dbReference type="PANTHER" id="PTHR30572">
    <property type="entry name" value="MEMBRANE COMPONENT OF TRANSPORTER-RELATED"/>
    <property type="match status" value="1"/>
</dbReference>
<feature type="domain" description="MacB-like periplasmic core" evidence="9">
    <location>
        <begin position="19"/>
        <end position="234"/>
    </location>
</feature>
<feature type="domain" description="ABC3 transporter permease C-terminal" evidence="8">
    <location>
        <begin position="683"/>
        <end position="796"/>
    </location>
</feature>
<organism evidence="10 11">
    <name type="scientific">Acidisarcina polymorpha</name>
    <dbReference type="NCBI Taxonomy" id="2211140"/>
    <lineage>
        <taxon>Bacteria</taxon>
        <taxon>Pseudomonadati</taxon>
        <taxon>Acidobacteriota</taxon>
        <taxon>Terriglobia</taxon>
        <taxon>Terriglobales</taxon>
        <taxon>Acidobacteriaceae</taxon>
        <taxon>Acidisarcina</taxon>
    </lineage>
</organism>
<comment type="subcellular location">
    <subcellularLocation>
        <location evidence="1">Cell membrane</location>
        <topology evidence="1">Multi-pass membrane protein</topology>
    </subcellularLocation>
</comment>
<evidence type="ECO:0000256" key="7">
    <source>
        <dbReference type="SAM" id="Phobius"/>
    </source>
</evidence>
<dbReference type="Proteomes" id="UP000253606">
    <property type="component" value="Chromosome"/>
</dbReference>
<dbReference type="EMBL" id="CP030840">
    <property type="protein sequence ID" value="AXC14221.1"/>
    <property type="molecule type" value="Genomic_DNA"/>
</dbReference>
<feature type="transmembrane region" description="Helical" evidence="7">
    <location>
        <begin position="679"/>
        <end position="700"/>
    </location>
</feature>
<dbReference type="Pfam" id="PF02687">
    <property type="entry name" value="FtsX"/>
    <property type="match status" value="2"/>
</dbReference>
<proteinExistence type="inferred from homology"/>
<keyword evidence="11" id="KW-1185">Reference proteome</keyword>
<protein>
    <submittedName>
        <fullName evidence="10">Permease</fullName>
    </submittedName>
</protein>
<dbReference type="GO" id="GO:0005886">
    <property type="term" value="C:plasma membrane"/>
    <property type="evidence" value="ECO:0007669"/>
    <property type="project" value="UniProtKB-SubCell"/>
</dbReference>
<keyword evidence="3 7" id="KW-0812">Transmembrane</keyword>
<evidence type="ECO:0000256" key="6">
    <source>
        <dbReference type="ARBA" id="ARBA00038076"/>
    </source>
</evidence>
<feature type="transmembrane region" description="Helical" evidence="7">
    <location>
        <begin position="271"/>
        <end position="293"/>
    </location>
</feature>
<dbReference type="NCBIfam" id="TIGR03434">
    <property type="entry name" value="ADOP"/>
    <property type="match status" value="1"/>
</dbReference>
<feature type="transmembrane region" description="Helical" evidence="7">
    <location>
        <begin position="768"/>
        <end position="788"/>
    </location>
</feature>
<evidence type="ECO:0000256" key="3">
    <source>
        <dbReference type="ARBA" id="ARBA00022692"/>
    </source>
</evidence>
<evidence type="ECO:0000259" key="8">
    <source>
        <dbReference type="Pfam" id="PF02687"/>
    </source>
</evidence>
<evidence type="ECO:0000313" key="10">
    <source>
        <dbReference type="EMBL" id="AXC14221.1"/>
    </source>
</evidence>
<dbReference type="OrthoDB" id="102443at2"/>
<keyword evidence="2" id="KW-1003">Cell membrane</keyword>
<evidence type="ECO:0000256" key="2">
    <source>
        <dbReference type="ARBA" id="ARBA00022475"/>
    </source>
</evidence>
<dbReference type="InterPro" id="IPR025857">
    <property type="entry name" value="MacB_PCD"/>
</dbReference>
<feature type="domain" description="ABC3 transporter permease C-terminal" evidence="8">
    <location>
        <begin position="274"/>
        <end position="392"/>
    </location>
</feature>
<keyword evidence="4 7" id="KW-1133">Transmembrane helix</keyword>
<sequence>MLQDLNYALRQLRRSPGFTLTALLTLALGTGVTAAVFSVIYAVMIQPLPYDHPERIIVPQTYSPQGYEQTASYPEYLDWRKQSHSFSALAAFRPYRRINLDGPSGPVSLSLTQGSDNLFDVFGVAPILGRTFLSGEDQPGKNDIVVLSYEVWQQNFGGASDVVGRVVRLDGLPYTVVGVMPAGFRYPISQRDAVYTPLHMIDLLRTSRGDHWLATVGRLKPGVSVAKAKADMDSVLANVERAFPDQGKGRRMEMRSIAEATIGSTRGPLQILLFAVLAVLAIASVNLAGLLLARGVKREREVALRAAIGASRSRLVRQMLTESLLLALIGVSVGAALAVGLLRAVRVLLIAALSRGADIHLNLPVMLATVGIAVLTSFLAGSIPALRLAAIAPGLSLKTGGSVGAGRGQHRLRASFIVIQVALAMILMVTAGLLLRLLSGLSNGDLGFETRGILAIDINLPQGTYKDRDPRTAFYDPLLEKVRAIPGVQSAGMIQLLPIESYGWNSDITIKGQPPPPASEERLAEDRYVDPGYFQTMGIKLLRGRMIDPKIDTPKSQQVAVVNEAFVKKFFSPAEDPIGKQFNDEGTTIIGVVSSVRQDIYQPAMAEIEYPASEIPEADARNLLASMHLVVRSSLPAETLASSLRGAFHDVDPSVPFLQPETMHEVIADVLTMERLENWLFGSFAAFALLLAAVGIYGLIAHEVELSTRDIGVRMALGASRMRVLTMIYKQVGWMLAGGIVAGLAGTLAARKLIAAVVAMHAGSDAPIIAWLVAGVFAAGILAAWFPARRAAGVEPMTALRSE</sequence>
<dbReference type="AlphaFoldDB" id="A0A2Z5G571"/>
<feature type="transmembrane region" description="Helical" evidence="7">
    <location>
        <begin position="416"/>
        <end position="438"/>
    </location>
</feature>
<keyword evidence="5 7" id="KW-0472">Membrane</keyword>